<accession>A0A6A6DUU0</accession>
<protein>
    <submittedName>
        <fullName evidence="3">Uncharacterized protein</fullName>
    </submittedName>
</protein>
<evidence type="ECO:0000313" key="2">
    <source>
        <dbReference type="EMBL" id="KAF2174805.1"/>
    </source>
</evidence>
<proteinExistence type="predicted"/>
<dbReference type="Proteomes" id="UP000800200">
    <property type="component" value="Unassembled WGS sequence"/>
</dbReference>
<dbReference type="AlphaFoldDB" id="A0A6A6DUU0"/>
<name>A0A6A6DUU0_9PEZI</name>
<evidence type="ECO:0000313" key="4">
    <source>
        <dbReference type="Proteomes" id="UP000800200"/>
    </source>
</evidence>
<reference evidence="3" key="1">
    <citation type="journal article" date="2020" name="Stud. Mycol.">
        <title>101 Dothideomycetes genomes: a test case for predicting lifestyles and emergence of pathogens.</title>
        <authorList>
            <person name="Haridas S."/>
            <person name="Albert R."/>
            <person name="Binder M."/>
            <person name="Bloem J."/>
            <person name="Labutti K."/>
            <person name="Salamov A."/>
            <person name="Andreopoulos B."/>
            <person name="Baker S."/>
            <person name="Barry K."/>
            <person name="Bills G."/>
            <person name="Bluhm B."/>
            <person name="Cannon C."/>
            <person name="Castanera R."/>
            <person name="Culley D."/>
            <person name="Daum C."/>
            <person name="Ezra D."/>
            <person name="Gonzalez J."/>
            <person name="Henrissat B."/>
            <person name="Kuo A."/>
            <person name="Liang C."/>
            <person name="Lipzen A."/>
            <person name="Lutzoni F."/>
            <person name="Magnuson J."/>
            <person name="Mondo S."/>
            <person name="Nolan M."/>
            <person name="Ohm R."/>
            <person name="Pangilinan J."/>
            <person name="Park H.-J."/>
            <person name="Ramirez L."/>
            <person name="Alfaro M."/>
            <person name="Sun H."/>
            <person name="Tritt A."/>
            <person name="Yoshinaga Y."/>
            <person name="Zwiers L.-H."/>
            <person name="Turgeon B."/>
            <person name="Goodwin S."/>
            <person name="Spatafora J."/>
            <person name="Crous P."/>
            <person name="Grigoriev I."/>
        </authorList>
    </citation>
    <scope>NUCLEOTIDE SEQUENCE</scope>
    <source>
        <strain evidence="3">CBS 207.26</strain>
    </source>
</reference>
<organism evidence="3 4">
    <name type="scientific">Zopfia rhizophila CBS 207.26</name>
    <dbReference type="NCBI Taxonomy" id="1314779"/>
    <lineage>
        <taxon>Eukaryota</taxon>
        <taxon>Fungi</taxon>
        <taxon>Dikarya</taxon>
        <taxon>Ascomycota</taxon>
        <taxon>Pezizomycotina</taxon>
        <taxon>Dothideomycetes</taxon>
        <taxon>Dothideomycetes incertae sedis</taxon>
        <taxon>Zopfiaceae</taxon>
        <taxon>Zopfia</taxon>
    </lineage>
</organism>
<gene>
    <name evidence="2" type="ORF">K469DRAFT_100969</name>
    <name evidence="3" type="ORF">K469DRAFT_258968</name>
</gene>
<keyword evidence="4" id="KW-1185">Reference proteome</keyword>
<sequence>MVLDITRRANPIIPLEADIEAFIKTFREEMVKTTENLKSAAAIVCAIPAVMNPYKGLIEAELQPPGLQKCRTPSALGRQHEEANGEGLTAASTPLGTSISRAKTLAKTSMGAKFNEKITGLPTTDSQTQASDVVVEPKNASCTTAEDSILTHRIVSILLSHESKTMYVTEEQLHPWHADRFKTFESPFLRIWDYFSGSQAHQRQWKHWRISEPGEIIEVLRLLPLSILIFG</sequence>
<evidence type="ECO:0000313" key="3">
    <source>
        <dbReference type="EMBL" id="KAF2181446.1"/>
    </source>
</evidence>
<evidence type="ECO:0000256" key="1">
    <source>
        <dbReference type="SAM" id="MobiDB-lite"/>
    </source>
</evidence>
<dbReference type="EMBL" id="ML994652">
    <property type="protein sequence ID" value="KAF2181446.1"/>
    <property type="molecule type" value="Genomic_DNA"/>
</dbReference>
<feature type="region of interest" description="Disordered" evidence="1">
    <location>
        <begin position="72"/>
        <end position="93"/>
    </location>
</feature>
<dbReference type="EMBL" id="ML994770">
    <property type="protein sequence ID" value="KAF2174805.1"/>
    <property type="molecule type" value="Genomic_DNA"/>
</dbReference>